<dbReference type="PRINTS" id="PR01217">
    <property type="entry name" value="PRICHEXTENSN"/>
</dbReference>
<dbReference type="OrthoDB" id="3692386at2"/>
<gene>
    <name evidence="3" type="ORF">BJP25_00275</name>
</gene>
<keyword evidence="2" id="KW-1133">Transmembrane helix</keyword>
<protein>
    <recommendedName>
        <fullName evidence="5">SHOCT domain-containing protein</fullName>
    </recommendedName>
</protein>
<feature type="compositionally biased region" description="Low complexity" evidence="1">
    <location>
        <begin position="289"/>
        <end position="305"/>
    </location>
</feature>
<dbReference type="Proteomes" id="UP000186040">
    <property type="component" value="Unassembled WGS sequence"/>
</dbReference>
<feature type="compositionally biased region" description="Low complexity" evidence="1">
    <location>
        <begin position="57"/>
        <end position="72"/>
    </location>
</feature>
<reference evidence="3 4" key="1">
    <citation type="submission" date="2016-10" db="EMBL/GenBank/DDBJ databases">
        <title>The Draft Genome Sequence of Actinokineospora bangkokensis 44EHWT reveals the biosynthetic pathway of antifungal compounds Thailandins with unusual extender unit butylmalonyl-CoA.</title>
        <authorList>
            <person name="Greule A."/>
            <person name="Intra B."/>
            <person name="Flemming S."/>
            <person name="Rommel M.G."/>
            <person name="Panbangred W."/>
            <person name="Bechthold A."/>
        </authorList>
    </citation>
    <scope>NUCLEOTIDE SEQUENCE [LARGE SCALE GENOMIC DNA]</scope>
    <source>
        <strain evidence="3 4">44EHW</strain>
    </source>
</reference>
<dbReference type="EMBL" id="MKQR01000001">
    <property type="protein sequence ID" value="OLR95564.1"/>
    <property type="molecule type" value="Genomic_DNA"/>
</dbReference>
<dbReference type="RefSeq" id="WP_075972694.1">
    <property type="nucleotide sequence ID" value="NZ_MKQR01000001.1"/>
</dbReference>
<name>A0A1Q9LUA8_9PSEU</name>
<feature type="compositionally biased region" description="Low complexity" evidence="1">
    <location>
        <begin position="35"/>
        <end position="46"/>
    </location>
</feature>
<evidence type="ECO:0000256" key="1">
    <source>
        <dbReference type="SAM" id="MobiDB-lite"/>
    </source>
</evidence>
<keyword evidence="2" id="KW-0472">Membrane</keyword>
<accession>A0A1Q9LUA8</accession>
<feature type="region of interest" description="Disordered" evidence="1">
    <location>
        <begin position="289"/>
        <end position="313"/>
    </location>
</feature>
<feature type="compositionally biased region" description="Pro residues" evidence="1">
    <location>
        <begin position="47"/>
        <end position="56"/>
    </location>
</feature>
<feature type="compositionally biased region" description="Low complexity" evidence="1">
    <location>
        <begin position="134"/>
        <end position="151"/>
    </location>
</feature>
<keyword evidence="4" id="KW-1185">Reference proteome</keyword>
<feature type="transmembrane region" description="Helical" evidence="2">
    <location>
        <begin position="261"/>
        <end position="282"/>
    </location>
</feature>
<feature type="compositionally biased region" description="Pro residues" evidence="1">
    <location>
        <begin position="73"/>
        <end position="96"/>
    </location>
</feature>
<evidence type="ECO:0000313" key="3">
    <source>
        <dbReference type="EMBL" id="OLR95564.1"/>
    </source>
</evidence>
<feature type="compositionally biased region" description="Basic and acidic residues" evidence="1">
    <location>
        <begin position="22"/>
        <end position="32"/>
    </location>
</feature>
<sequence length="471" mass="48637">MSWQDELRKLDSALVAGELTADEYRQRRDRVMIEASGQNQPQGQQPAPQPPAPQQPTPQQSAPQPPQAQQAPGTPPGGNPVPGTPPGGNPAVPPPNANESTQIVAPISGGFPVPPQQNPAQQNQTERTQVVPTQQGQNPQIPQNQPHQQGQGDAGERTQVVPSGSLGTGPADSDRTQIVPGRAMGTGQQPQPGMGGPPQFPPPQPRPAWETSRPQQQAPQQSPPPWMSDDGLPPDFGQAQSWPRQGPEVFTESSGGGKGKVIGIVAAVVVLVAAGVAAFLIFKPGGGETAAPGPGSAPPSTTVSTSPPPKLPKGPFVKIDDGEEHANQNISIERAVTGKVPAPDEANFLKAQGVTSVGMYVTMEGGTGGNALVRAVYSFTPAAGSDPKALLTAVDGYFGERGHTSLSGLPTGVVGRTMAAQNDTGRTAFRAFYVADGVVLQIEAFGPDEAAAKNAFDALVSAQTEKFAPQA</sequence>
<keyword evidence="2" id="KW-0812">Transmembrane</keyword>
<dbReference type="STRING" id="1193682.BJP25_00275"/>
<organism evidence="3 4">
    <name type="scientific">Actinokineospora bangkokensis</name>
    <dbReference type="NCBI Taxonomy" id="1193682"/>
    <lineage>
        <taxon>Bacteria</taxon>
        <taxon>Bacillati</taxon>
        <taxon>Actinomycetota</taxon>
        <taxon>Actinomycetes</taxon>
        <taxon>Pseudonocardiales</taxon>
        <taxon>Pseudonocardiaceae</taxon>
        <taxon>Actinokineospora</taxon>
    </lineage>
</organism>
<proteinExistence type="predicted"/>
<dbReference type="AlphaFoldDB" id="A0A1Q9LUA8"/>
<evidence type="ECO:0008006" key="5">
    <source>
        <dbReference type="Google" id="ProtNLM"/>
    </source>
</evidence>
<evidence type="ECO:0000313" key="4">
    <source>
        <dbReference type="Proteomes" id="UP000186040"/>
    </source>
</evidence>
<feature type="region of interest" description="Disordered" evidence="1">
    <location>
        <begin position="22"/>
        <end position="257"/>
    </location>
</feature>
<evidence type="ECO:0000256" key="2">
    <source>
        <dbReference type="SAM" id="Phobius"/>
    </source>
</evidence>
<comment type="caution">
    <text evidence="3">The sequence shown here is derived from an EMBL/GenBank/DDBJ whole genome shotgun (WGS) entry which is preliminary data.</text>
</comment>